<comment type="subcellular location">
    <subcellularLocation>
        <location evidence="1">Cell membrane</location>
        <topology evidence="1">Multi-pass membrane protein</topology>
    </subcellularLocation>
</comment>
<evidence type="ECO:0000256" key="2">
    <source>
        <dbReference type="ARBA" id="ARBA00022692"/>
    </source>
</evidence>
<gene>
    <name evidence="7" type="ORF">AJAP_34705</name>
</gene>
<dbReference type="STRING" id="208439.AJAP_34705"/>
<dbReference type="InterPro" id="IPR020846">
    <property type="entry name" value="MFS_dom"/>
</dbReference>
<keyword evidence="3 5" id="KW-1133">Transmembrane helix</keyword>
<proteinExistence type="predicted"/>
<dbReference type="RefSeq" id="WP_038519233.1">
    <property type="nucleotide sequence ID" value="NZ_CP008953.1"/>
</dbReference>
<feature type="transmembrane region" description="Helical" evidence="5">
    <location>
        <begin position="321"/>
        <end position="340"/>
    </location>
</feature>
<dbReference type="Proteomes" id="UP000028492">
    <property type="component" value="Chromosome"/>
</dbReference>
<dbReference type="Pfam" id="PF07690">
    <property type="entry name" value="MFS_1"/>
    <property type="match status" value="1"/>
</dbReference>
<dbReference type="InterPro" id="IPR011701">
    <property type="entry name" value="MFS"/>
</dbReference>
<evidence type="ECO:0000256" key="4">
    <source>
        <dbReference type="ARBA" id="ARBA00023136"/>
    </source>
</evidence>
<evidence type="ECO:0000256" key="3">
    <source>
        <dbReference type="ARBA" id="ARBA00022989"/>
    </source>
</evidence>
<evidence type="ECO:0000313" key="7">
    <source>
        <dbReference type="EMBL" id="AIG79748.1"/>
    </source>
</evidence>
<dbReference type="KEGG" id="aja:AJAP_34705"/>
<reference evidence="7 8" key="1">
    <citation type="journal article" date="2014" name="J. Biotechnol.">
        <title>Complete genome sequence of the actinobacterium Amycolatopsis japonica MG417-CF17(T) (=DSM 44213T) producing (S,S)-N,N'-ethylenediaminedisuccinic acid.</title>
        <authorList>
            <person name="Stegmann E."/>
            <person name="Albersmeier A."/>
            <person name="Spohn M."/>
            <person name="Gert H."/>
            <person name="Weber T."/>
            <person name="Wohlleben W."/>
            <person name="Kalinowski J."/>
            <person name="Ruckert C."/>
        </authorList>
    </citation>
    <scope>NUCLEOTIDE SEQUENCE [LARGE SCALE GENOMIC DNA]</scope>
    <source>
        <strain evidence="8">MG417-CF17 (DSM 44213)</strain>
    </source>
</reference>
<organism evidence="7 8">
    <name type="scientific">Amycolatopsis japonica</name>
    <dbReference type="NCBI Taxonomy" id="208439"/>
    <lineage>
        <taxon>Bacteria</taxon>
        <taxon>Bacillati</taxon>
        <taxon>Actinomycetota</taxon>
        <taxon>Actinomycetes</taxon>
        <taxon>Pseudonocardiales</taxon>
        <taxon>Pseudonocardiaceae</taxon>
        <taxon>Amycolatopsis</taxon>
        <taxon>Amycolatopsis japonica group</taxon>
    </lineage>
</organism>
<feature type="transmembrane region" description="Helical" evidence="5">
    <location>
        <begin position="292"/>
        <end position="314"/>
    </location>
</feature>
<dbReference type="PRINTS" id="PR01036">
    <property type="entry name" value="TCRTETB"/>
</dbReference>
<feature type="transmembrane region" description="Helical" evidence="5">
    <location>
        <begin position="380"/>
        <end position="406"/>
    </location>
</feature>
<feature type="transmembrane region" description="Helical" evidence="5">
    <location>
        <begin position="196"/>
        <end position="215"/>
    </location>
</feature>
<evidence type="ECO:0000256" key="1">
    <source>
        <dbReference type="ARBA" id="ARBA00004651"/>
    </source>
</evidence>
<evidence type="ECO:0000313" key="8">
    <source>
        <dbReference type="Proteomes" id="UP000028492"/>
    </source>
</evidence>
<dbReference type="eggNOG" id="COG0477">
    <property type="taxonomic scope" value="Bacteria"/>
</dbReference>
<name>A0A075V3L8_9PSEU</name>
<protein>
    <submittedName>
        <fullName evidence="7">MFS transporter multidrug efflux transporter</fullName>
    </submittedName>
</protein>
<feature type="transmembrane region" description="Helical" evidence="5">
    <location>
        <begin position="139"/>
        <end position="161"/>
    </location>
</feature>
<feature type="transmembrane region" description="Helical" evidence="5">
    <location>
        <begin position="81"/>
        <end position="100"/>
    </location>
</feature>
<dbReference type="AlphaFoldDB" id="A0A075V3L8"/>
<dbReference type="GO" id="GO:0022857">
    <property type="term" value="F:transmembrane transporter activity"/>
    <property type="evidence" value="ECO:0007669"/>
    <property type="project" value="InterPro"/>
</dbReference>
<dbReference type="PROSITE" id="PS50850">
    <property type="entry name" value="MFS"/>
    <property type="match status" value="1"/>
</dbReference>
<keyword evidence="2 5" id="KW-0812">Transmembrane</keyword>
<dbReference type="PANTHER" id="PTHR23501:SF197">
    <property type="entry name" value="COMD"/>
    <property type="match status" value="1"/>
</dbReference>
<feature type="transmembrane region" description="Helical" evidence="5">
    <location>
        <begin position="167"/>
        <end position="189"/>
    </location>
</feature>
<evidence type="ECO:0000256" key="5">
    <source>
        <dbReference type="SAM" id="Phobius"/>
    </source>
</evidence>
<feature type="transmembrane region" description="Helical" evidence="5">
    <location>
        <begin position="257"/>
        <end position="280"/>
    </location>
</feature>
<feature type="transmembrane region" description="Helical" evidence="5">
    <location>
        <begin position="221"/>
        <end position="236"/>
    </location>
</feature>
<dbReference type="GO" id="GO:0005886">
    <property type="term" value="C:plasma membrane"/>
    <property type="evidence" value="ECO:0007669"/>
    <property type="project" value="UniProtKB-SubCell"/>
</dbReference>
<dbReference type="EMBL" id="CP008953">
    <property type="protein sequence ID" value="AIG79748.1"/>
    <property type="molecule type" value="Genomic_DNA"/>
</dbReference>
<dbReference type="Gene3D" id="1.20.1250.20">
    <property type="entry name" value="MFS general substrate transporter like domains"/>
    <property type="match status" value="1"/>
</dbReference>
<keyword evidence="4 5" id="KW-0472">Membrane</keyword>
<feature type="domain" description="Major facilitator superfamily (MFS) profile" evidence="6">
    <location>
        <begin position="16"/>
        <end position="448"/>
    </location>
</feature>
<dbReference type="InterPro" id="IPR036259">
    <property type="entry name" value="MFS_trans_sf"/>
</dbReference>
<keyword evidence="8" id="KW-1185">Reference proteome</keyword>
<dbReference type="SUPFAM" id="SSF103473">
    <property type="entry name" value="MFS general substrate transporter"/>
    <property type="match status" value="1"/>
</dbReference>
<accession>A0A075V3L8</accession>
<dbReference type="HOGENOM" id="CLU_000960_22_3_11"/>
<dbReference type="PANTHER" id="PTHR23501">
    <property type="entry name" value="MAJOR FACILITATOR SUPERFAMILY"/>
    <property type="match status" value="1"/>
</dbReference>
<evidence type="ECO:0000259" key="6">
    <source>
        <dbReference type="PROSITE" id="PS50850"/>
    </source>
</evidence>
<feature type="transmembrane region" description="Helical" evidence="5">
    <location>
        <begin position="418"/>
        <end position="443"/>
    </location>
</feature>
<feature type="transmembrane region" description="Helical" evidence="5">
    <location>
        <begin position="106"/>
        <end position="127"/>
    </location>
</feature>
<sequence>MSTTLGAPPRARNTLALVGLFAAVFLAMLDAQVVATALPRMVGELGGATSFAWVTTSYLLAGSVSAPVYGKLGDLFGRKRVVLVAIALFVLGSLACTLAPTMPLLIAARVLQGIGSGGLFVAVAAIIGELFPGREGARYFAWFSICFAGSSLAGPVVGGVLTDLAGWRSIFGLNVPIGLVAFGVVARFLRLERRRTAAPFDFAGIVVLSGAIVGLTLATPLSASIGAVLLVAFLLIERRAAEPVVPLRLFRSRMFSLSVLASAAAGFVFLGSVNYLALFLQTAGGAGPSEAGLLLLPMTLAVAASSMVAGRVIAKTGAYRWAPILSMTLGLAAALAMSTMDETTPLPLVVAYLVVFGAAAGLNMQVLSMAAQQNVARTDLGAVSATVGFLRSLGTTAGLTVFGAVFTNAFTDDSPAGYSSALGGVFWVMVPALAVGLVASLFLPRVSLRRNH</sequence>
<dbReference type="CDD" id="cd17502">
    <property type="entry name" value="MFS_Azr1_MDR_like"/>
    <property type="match status" value="1"/>
</dbReference>
<feature type="transmembrane region" description="Helical" evidence="5">
    <location>
        <begin position="51"/>
        <end position="69"/>
    </location>
</feature>
<feature type="transmembrane region" description="Helical" evidence="5">
    <location>
        <begin position="346"/>
        <end position="368"/>
    </location>
</feature>